<dbReference type="InterPro" id="IPR006598">
    <property type="entry name" value="CAP10"/>
</dbReference>
<sequence length="626" mass="72272">MAESHEGKNYGQDENRPTGNIEESTEVPLPPPEHHYRDDGLVEVNPEAPHPIIELIERAEQDWKKKLQTASTSLDEAVREYMRRYKRKPPKGFDKWWEYVKLHDVQLPDEYDQIYRDLEPFWGISPKDLQAIQQELEEKKDSYTLGKVAEQGVITILRTSFEEGRHDQLVKGAEDIAAMLKDVSKEWPPFRATFSPHDGPNRLSDYEVKDAALVAASVGETLSRNGLPQASSLGWLSACAPTSRARNLPDIFVQKHNDHIHPEAPAPPVIDAPRFPYESTTDSPQSAQKTKSFIHDHVKSMNPCLHPSLFWRHGTFISHYSGPGPEKYMVPEFSACTTSIHHNIHIPTPYGWVEDLLEWDNPPWDDREDERLMWRGSDTGIWHGKDTRWKNSHRDWLVTWANSIRGTVDVLYMGDNGTSTDPVGPPHTMRRARLNPSMLDVGFAGEMQCEPETCARMAELYPATKRMSPKESGNYKYVIDVDGNGWSGRFKRLMTSHALVFKATIYAEWYHDRVQPWVHYVPIQVDLSDLYDALIFFRGDPNGQGAHEDLAKKIALQGREWSKTFWRKEDLNAYFYRSVMLLSGHRLNLILYLRLILEWVRVMSPEREKMDYDGDGHESWDWKGRD</sequence>
<organism evidence="3 4">
    <name type="scientific">Paramarasmius palmivorus</name>
    <dbReference type="NCBI Taxonomy" id="297713"/>
    <lineage>
        <taxon>Eukaryota</taxon>
        <taxon>Fungi</taxon>
        <taxon>Dikarya</taxon>
        <taxon>Basidiomycota</taxon>
        <taxon>Agaricomycotina</taxon>
        <taxon>Agaricomycetes</taxon>
        <taxon>Agaricomycetidae</taxon>
        <taxon>Agaricales</taxon>
        <taxon>Marasmiineae</taxon>
        <taxon>Marasmiaceae</taxon>
        <taxon>Paramarasmius</taxon>
    </lineage>
</organism>
<dbReference type="PANTHER" id="PTHR12203:SF118">
    <property type="entry name" value="BETA-1,2-XYLOSYLTRANSFERASE 1"/>
    <property type="match status" value="1"/>
</dbReference>
<gene>
    <name evidence="3" type="ORF">VNI00_005742</name>
</gene>
<dbReference type="InterPro" id="IPR051091">
    <property type="entry name" value="O-Glucosyltr/Glycosyltrsf_90"/>
</dbReference>
<name>A0AAW0DAX0_9AGAR</name>
<evidence type="ECO:0000256" key="1">
    <source>
        <dbReference type="SAM" id="MobiDB-lite"/>
    </source>
</evidence>
<feature type="compositionally biased region" description="Basic and acidic residues" evidence="1">
    <location>
        <begin position="1"/>
        <end position="16"/>
    </location>
</feature>
<dbReference type="Pfam" id="PF05686">
    <property type="entry name" value="Glyco_transf_90"/>
    <property type="match status" value="1"/>
</dbReference>
<keyword evidence="4" id="KW-1185">Reference proteome</keyword>
<evidence type="ECO:0000313" key="4">
    <source>
        <dbReference type="Proteomes" id="UP001383192"/>
    </source>
</evidence>
<protein>
    <recommendedName>
        <fullName evidence="2">Glycosyl transferase CAP10 domain-containing protein</fullName>
    </recommendedName>
</protein>
<comment type="caution">
    <text evidence="3">The sequence shown here is derived from an EMBL/GenBank/DDBJ whole genome shotgun (WGS) entry which is preliminary data.</text>
</comment>
<dbReference type="SMART" id="SM00672">
    <property type="entry name" value="CAP10"/>
    <property type="match status" value="1"/>
</dbReference>
<accession>A0AAW0DAX0</accession>
<evidence type="ECO:0000313" key="3">
    <source>
        <dbReference type="EMBL" id="KAK7049711.1"/>
    </source>
</evidence>
<feature type="region of interest" description="Disordered" evidence="1">
    <location>
        <begin position="1"/>
        <end position="43"/>
    </location>
</feature>
<evidence type="ECO:0000259" key="2">
    <source>
        <dbReference type="SMART" id="SM00672"/>
    </source>
</evidence>
<reference evidence="3 4" key="1">
    <citation type="submission" date="2024-01" db="EMBL/GenBank/DDBJ databases">
        <title>A draft genome for a cacao thread blight-causing isolate of Paramarasmius palmivorus.</title>
        <authorList>
            <person name="Baruah I.K."/>
            <person name="Bukari Y."/>
            <person name="Amoako-Attah I."/>
            <person name="Meinhardt L.W."/>
            <person name="Bailey B.A."/>
            <person name="Cohen S.P."/>
        </authorList>
    </citation>
    <scope>NUCLEOTIDE SEQUENCE [LARGE SCALE GENOMIC DNA]</scope>
    <source>
        <strain evidence="3 4">GH-12</strain>
    </source>
</reference>
<dbReference type="Proteomes" id="UP001383192">
    <property type="component" value="Unassembled WGS sequence"/>
</dbReference>
<dbReference type="PANTHER" id="PTHR12203">
    <property type="entry name" value="KDEL LYS-ASP-GLU-LEU CONTAINING - RELATED"/>
    <property type="match status" value="1"/>
</dbReference>
<feature type="domain" description="Glycosyl transferase CAP10" evidence="2">
    <location>
        <begin position="301"/>
        <end position="584"/>
    </location>
</feature>
<proteinExistence type="predicted"/>
<dbReference type="AlphaFoldDB" id="A0AAW0DAX0"/>
<dbReference type="EMBL" id="JAYKXP010000016">
    <property type="protein sequence ID" value="KAK7049711.1"/>
    <property type="molecule type" value="Genomic_DNA"/>
</dbReference>